<dbReference type="Proteomes" id="UP000217076">
    <property type="component" value="Unassembled WGS sequence"/>
</dbReference>
<dbReference type="EMBL" id="FNCV01000003">
    <property type="protein sequence ID" value="SDG96927.1"/>
    <property type="molecule type" value="Genomic_DNA"/>
</dbReference>
<dbReference type="Pfam" id="PF00072">
    <property type="entry name" value="Response_reg"/>
    <property type="match status" value="1"/>
</dbReference>
<dbReference type="InterPro" id="IPR001789">
    <property type="entry name" value="Sig_transdc_resp-reg_receiver"/>
</dbReference>
<dbReference type="SUPFAM" id="SSF52172">
    <property type="entry name" value="CheY-like"/>
    <property type="match status" value="1"/>
</dbReference>
<dbReference type="STRING" id="83401.SAMN05421742_103332"/>
<evidence type="ECO:0000313" key="5">
    <source>
        <dbReference type="Proteomes" id="UP000217076"/>
    </source>
</evidence>
<dbReference type="PANTHER" id="PTHR45228">
    <property type="entry name" value="CYCLIC DI-GMP PHOSPHODIESTERASE TM_0186-RELATED"/>
    <property type="match status" value="1"/>
</dbReference>
<dbReference type="RefSeq" id="WP_092617341.1">
    <property type="nucleotide sequence ID" value="NZ_FNCV01000003.1"/>
</dbReference>
<evidence type="ECO:0000313" key="4">
    <source>
        <dbReference type="EMBL" id="SDG96927.1"/>
    </source>
</evidence>
<dbReference type="PROSITE" id="PS51832">
    <property type="entry name" value="HD_GYP"/>
    <property type="match status" value="1"/>
</dbReference>
<dbReference type="AlphaFoldDB" id="A0A1G7YKM9"/>
<dbReference type="SUPFAM" id="SSF109604">
    <property type="entry name" value="HD-domain/PDEase-like"/>
    <property type="match status" value="1"/>
</dbReference>
<dbReference type="InterPro" id="IPR037522">
    <property type="entry name" value="HD_GYP_dom"/>
</dbReference>
<dbReference type="SMART" id="SM00471">
    <property type="entry name" value="HDc"/>
    <property type="match status" value="1"/>
</dbReference>
<proteinExistence type="predicted"/>
<dbReference type="OrthoDB" id="9802066at2"/>
<dbReference type="CDD" id="cd00077">
    <property type="entry name" value="HDc"/>
    <property type="match status" value="1"/>
</dbReference>
<evidence type="ECO:0000259" key="2">
    <source>
        <dbReference type="PROSITE" id="PS50110"/>
    </source>
</evidence>
<dbReference type="PANTHER" id="PTHR45228:SF5">
    <property type="entry name" value="CYCLIC DI-GMP PHOSPHODIESTERASE VC_1348-RELATED"/>
    <property type="match status" value="1"/>
</dbReference>
<dbReference type="GO" id="GO:0008081">
    <property type="term" value="F:phosphoric diester hydrolase activity"/>
    <property type="evidence" value="ECO:0007669"/>
    <property type="project" value="UniProtKB-ARBA"/>
</dbReference>
<evidence type="ECO:0000256" key="1">
    <source>
        <dbReference type="PROSITE-ProRule" id="PRU00169"/>
    </source>
</evidence>
<dbReference type="InterPro" id="IPR052020">
    <property type="entry name" value="Cyclic_di-GMP/3'3'-cGAMP_PDE"/>
</dbReference>
<reference evidence="5" key="1">
    <citation type="submission" date="2016-10" db="EMBL/GenBank/DDBJ databases">
        <authorList>
            <person name="Varghese N."/>
            <person name="Submissions S."/>
        </authorList>
    </citation>
    <scope>NUCLEOTIDE SEQUENCE [LARGE SCALE GENOMIC DNA]</scope>
    <source>
        <strain evidence="5">930I</strain>
    </source>
</reference>
<feature type="domain" description="Response regulatory" evidence="2">
    <location>
        <begin position="8"/>
        <end position="123"/>
    </location>
</feature>
<sequence length="350" mass="38771">MTRADAPTLLLVDDQPANLAILKEILKEDHHLLFARDGQRALELAAEHHPDLILLDVMMPGMDGFEVCRRLKSVRATRPIPVIFVTAMTELKDEAKGFALGAVDYISKPVRPPIVRARVTTQLTLNRLKTKLAEEVRARVRQHERVIRASVQMLGDAGHYNDNDTGVHIWRMAAYARALASAAGWGEEDCDLLELAAPMHDTGKIAIPDAILKKPASLDPGEWAVMHTHPRVGSEILGRSDSPLFVLAAQIAEHHHEKWDGTGYPDGLAGEAIPQAARIVALCDVFDALTMRRPYKEPWPVERALQTIHDGRGRHFDPELVDLFDSIRPEILTIKAAWDAREQGAGGGTR</sequence>
<dbReference type="Gene3D" id="3.40.50.2300">
    <property type="match status" value="1"/>
</dbReference>
<protein>
    <submittedName>
        <fullName evidence="4">Putative two-component system response regulator</fullName>
    </submittedName>
</protein>
<dbReference type="CDD" id="cd19920">
    <property type="entry name" value="REC_PA4781-like"/>
    <property type="match status" value="1"/>
</dbReference>
<feature type="modified residue" description="4-aspartylphosphate" evidence="1">
    <location>
        <position position="56"/>
    </location>
</feature>
<dbReference type="GO" id="GO:0000160">
    <property type="term" value="P:phosphorelay signal transduction system"/>
    <property type="evidence" value="ECO:0007669"/>
    <property type="project" value="InterPro"/>
</dbReference>
<dbReference type="Pfam" id="PF13487">
    <property type="entry name" value="HD_5"/>
    <property type="match status" value="1"/>
</dbReference>
<organism evidence="4 5">
    <name type="scientific">Roseospirillum parvum</name>
    <dbReference type="NCBI Taxonomy" id="83401"/>
    <lineage>
        <taxon>Bacteria</taxon>
        <taxon>Pseudomonadati</taxon>
        <taxon>Pseudomonadota</taxon>
        <taxon>Alphaproteobacteria</taxon>
        <taxon>Rhodospirillales</taxon>
        <taxon>Rhodospirillaceae</taxon>
        <taxon>Roseospirillum</taxon>
    </lineage>
</organism>
<dbReference type="Gene3D" id="1.10.3210.10">
    <property type="entry name" value="Hypothetical protein af1432"/>
    <property type="match status" value="1"/>
</dbReference>
<feature type="domain" description="HD-GYP" evidence="3">
    <location>
        <begin position="143"/>
        <end position="340"/>
    </location>
</feature>
<name>A0A1G7YKM9_9PROT</name>
<keyword evidence="5" id="KW-1185">Reference proteome</keyword>
<dbReference type="SMART" id="SM00448">
    <property type="entry name" value="REC"/>
    <property type="match status" value="1"/>
</dbReference>
<dbReference type="InterPro" id="IPR011006">
    <property type="entry name" value="CheY-like_superfamily"/>
</dbReference>
<gene>
    <name evidence="4" type="ORF">SAMN05421742_103332</name>
</gene>
<dbReference type="InterPro" id="IPR003607">
    <property type="entry name" value="HD/PDEase_dom"/>
</dbReference>
<keyword evidence="1" id="KW-0597">Phosphoprotein</keyword>
<accession>A0A1G7YKM9</accession>
<dbReference type="PROSITE" id="PS50110">
    <property type="entry name" value="RESPONSE_REGULATORY"/>
    <property type="match status" value="1"/>
</dbReference>
<evidence type="ECO:0000259" key="3">
    <source>
        <dbReference type="PROSITE" id="PS51832"/>
    </source>
</evidence>